<name>A0ABM3JFV4_BACDO</name>
<dbReference type="RefSeq" id="XP_049308111.1">
    <property type="nucleotide sequence ID" value="XM_049452154.1"/>
</dbReference>
<dbReference type="GeneID" id="125777390"/>
<sequence>MASPREGLSTNFPIKTLEEFLDFERTLDPMHEDNLADPEKALSKRVTLKEFMSVLTHKESNYAADIKKILKELIAKDVQLNYSGVGRVVKGKGKKKFSATATFACMRDFIETKYKDSNQPLKIITVTSDWLAGAGDRDGGCIQRKKEVGAV</sequence>
<reference evidence="2" key="1">
    <citation type="submission" date="2025-08" db="UniProtKB">
        <authorList>
            <consortium name="RefSeq"/>
        </authorList>
    </citation>
    <scope>IDENTIFICATION</scope>
    <source>
        <tissue evidence="2">Adult</tissue>
    </source>
</reference>
<evidence type="ECO:0000313" key="1">
    <source>
        <dbReference type="Proteomes" id="UP001652620"/>
    </source>
</evidence>
<accession>A0ABM3JFV4</accession>
<proteinExistence type="predicted"/>
<dbReference type="Proteomes" id="UP001652620">
    <property type="component" value="Chromosome 3"/>
</dbReference>
<organism evidence="1 2">
    <name type="scientific">Bactrocera dorsalis</name>
    <name type="common">Oriental fruit fly</name>
    <name type="synonym">Dacus dorsalis</name>
    <dbReference type="NCBI Taxonomy" id="27457"/>
    <lineage>
        <taxon>Eukaryota</taxon>
        <taxon>Metazoa</taxon>
        <taxon>Ecdysozoa</taxon>
        <taxon>Arthropoda</taxon>
        <taxon>Hexapoda</taxon>
        <taxon>Insecta</taxon>
        <taxon>Pterygota</taxon>
        <taxon>Neoptera</taxon>
        <taxon>Endopterygota</taxon>
        <taxon>Diptera</taxon>
        <taxon>Brachycera</taxon>
        <taxon>Muscomorpha</taxon>
        <taxon>Tephritoidea</taxon>
        <taxon>Tephritidae</taxon>
        <taxon>Bactrocera</taxon>
        <taxon>Bactrocera</taxon>
    </lineage>
</organism>
<evidence type="ECO:0000313" key="2">
    <source>
        <dbReference type="RefSeq" id="XP_049308111.1"/>
    </source>
</evidence>
<gene>
    <name evidence="2" type="primary">LOC125777390</name>
</gene>
<protein>
    <submittedName>
        <fullName evidence="2">Uncharacterized protein LOC125777390</fullName>
    </submittedName>
</protein>
<keyword evidence="1" id="KW-1185">Reference proteome</keyword>